<dbReference type="EMBL" id="FQWS01000003">
    <property type="protein sequence ID" value="SHH77506.1"/>
    <property type="molecule type" value="Genomic_DNA"/>
</dbReference>
<evidence type="ECO:0000313" key="4">
    <source>
        <dbReference type="Proteomes" id="UP000184522"/>
    </source>
</evidence>
<dbReference type="PROSITE" id="PS01328">
    <property type="entry name" value="4HBCOA_THIOESTERASE"/>
    <property type="match status" value="1"/>
</dbReference>
<evidence type="ECO:0000256" key="1">
    <source>
        <dbReference type="ARBA" id="ARBA00005953"/>
    </source>
</evidence>
<dbReference type="AlphaFoldDB" id="A0A1M5VQH1"/>
<proteinExistence type="inferred from homology"/>
<dbReference type="PANTHER" id="PTHR31793:SF27">
    <property type="entry name" value="NOVEL THIOESTERASE SUPERFAMILY DOMAIN AND SAPOSIN A-TYPE DOMAIN CONTAINING PROTEIN (0610012H03RIK)"/>
    <property type="match status" value="1"/>
</dbReference>
<protein>
    <submittedName>
        <fullName evidence="3">Acyl-CoA thioester hydrolase</fullName>
    </submittedName>
</protein>
<comment type="similarity">
    <text evidence="1">Belongs to the 4-hydroxybenzoyl-CoA thioesterase family.</text>
</comment>
<dbReference type="InterPro" id="IPR008272">
    <property type="entry name" value="HB-CoA_thioesterase_AS"/>
</dbReference>
<dbReference type="PANTHER" id="PTHR31793">
    <property type="entry name" value="4-HYDROXYBENZOYL-COA THIOESTERASE FAMILY MEMBER"/>
    <property type="match status" value="1"/>
</dbReference>
<reference evidence="4" key="1">
    <citation type="submission" date="2016-11" db="EMBL/GenBank/DDBJ databases">
        <authorList>
            <person name="Varghese N."/>
            <person name="Submissions S."/>
        </authorList>
    </citation>
    <scope>NUCLEOTIDE SEQUENCE [LARGE SCALE GENOMIC DNA]</scope>
    <source>
        <strain evidence="4">DSM 25330</strain>
    </source>
</reference>
<dbReference type="PIRSF" id="PIRSF003230">
    <property type="entry name" value="YbgC"/>
    <property type="match status" value="1"/>
</dbReference>
<dbReference type="NCBIfam" id="TIGR00051">
    <property type="entry name" value="YbgC/FadM family acyl-CoA thioesterase"/>
    <property type="match status" value="1"/>
</dbReference>
<gene>
    <name evidence="3" type="ORF">SAMN05444148_2791</name>
</gene>
<keyword evidence="4" id="KW-1185">Reference proteome</keyword>
<organism evidence="3 4">
    <name type="scientific">Winogradskyella jejuensis</name>
    <dbReference type="NCBI Taxonomy" id="1089305"/>
    <lineage>
        <taxon>Bacteria</taxon>
        <taxon>Pseudomonadati</taxon>
        <taxon>Bacteroidota</taxon>
        <taxon>Flavobacteriia</taxon>
        <taxon>Flavobacteriales</taxon>
        <taxon>Flavobacteriaceae</taxon>
        <taxon>Winogradskyella</taxon>
    </lineage>
</organism>
<dbReference type="InterPro" id="IPR050563">
    <property type="entry name" value="4-hydroxybenzoyl-CoA_TE"/>
</dbReference>
<keyword evidence="2 3" id="KW-0378">Hydrolase</keyword>
<dbReference type="STRING" id="1089305.SAMN05444148_2791"/>
<dbReference type="Proteomes" id="UP000184522">
    <property type="component" value="Unassembled WGS sequence"/>
</dbReference>
<sequence length="154" mass="18052">MFYPTIKGTLFLLNNTFIDMHKNETQIRVRYGETDQMGVVYHANYASYFEVGRTEWLRQYGITYKSMEDDGIMLPVISLEIKYKNSARYDDLLTIKTSIKNIPKARIEFDYELVNEKGDLLAIGNTVLVFIDMKRNLPTRCPEYLLEKLKESTL</sequence>
<dbReference type="CDD" id="cd00586">
    <property type="entry name" value="4HBT"/>
    <property type="match status" value="1"/>
</dbReference>
<dbReference type="GO" id="GO:0047617">
    <property type="term" value="F:fatty acyl-CoA hydrolase activity"/>
    <property type="evidence" value="ECO:0007669"/>
    <property type="project" value="TreeGrafter"/>
</dbReference>
<evidence type="ECO:0000313" key="3">
    <source>
        <dbReference type="EMBL" id="SHH77506.1"/>
    </source>
</evidence>
<dbReference type="SUPFAM" id="SSF54637">
    <property type="entry name" value="Thioesterase/thiol ester dehydrase-isomerase"/>
    <property type="match status" value="1"/>
</dbReference>
<dbReference type="Gene3D" id="3.10.129.10">
    <property type="entry name" value="Hotdog Thioesterase"/>
    <property type="match status" value="1"/>
</dbReference>
<evidence type="ECO:0000256" key="2">
    <source>
        <dbReference type="ARBA" id="ARBA00022801"/>
    </source>
</evidence>
<name>A0A1M5VQH1_9FLAO</name>
<dbReference type="InterPro" id="IPR006684">
    <property type="entry name" value="YbgC/YbaW"/>
</dbReference>
<dbReference type="Pfam" id="PF13279">
    <property type="entry name" value="4HBT_2"/>
    <property type="match status" value="1"/>
</dbReference>
<dbReference type="InterPro" id="IPR029069">
    <property type="entry name" value="HotDog_dom_sf"/>
</dbReference>
<accession>A0A1M5VQH1</accession>